<dbReference type="InterPro" id="IPR001304">
    <property type="entry name" value="C-type_lectin-like"/>
</dbReference>
<dbReference type="Pfam" id="PF00059">
    <property type="entry name" value="Lectin_C"/>
    <property type="match status" value="1"/>
</dbReference>
<keyword evidence="4" id="KW-0472">Membrane</keyword>
<dbReference type="Gene3D" id="1.20.5.400">
    <property type="match status" value="1"/>
</dbReference>
<protein>
    <recommendedName>
        <fullName evidence="5">C-type lectin domain-containing protein</fullName>
    </recommendedName>
</protein>
<feature type="transmembrane region" description="Helical" evidence="4">
    <location>
        <begin position="51"/>
        <end position="71"/>
    </location>
</feature>
<dbReference type="Gene3D" id="1.20.5.1000">
    <property type="entry name" value="arf6 gtpase in complex with a specific effector, jip4"/>
    <property type="match status" value="1"/>
</dbReference>
<dbReference type="AlphaFoldDB" id="A0A6A5FSF7"/>
<evidence type="ECO:0000256" key="4">
    <source>
        <dbReference type="SAM" id="Phobius"/>
    </source>
</evidence>
<dbReference type="Proteomes" id="UP000465112">
    <property type="component" value="Chromosome 1"/>
</dbReference>
<dbReference type="PROSITE" id="PS50041">
    <property type="entry name" value="C_TYPE_LECTIN_2"/>
    <property type="match status" value="1"/>
</dbReference>
<dbReference type="InterPro" id="IPR016186">
    <property type="entry name" value="C-type_lectin-like/link_sf"/>
</dbReference>
<dbReference type="PROSITE" id="PS00615">
    <property type="entry name" value="C_TYPE_LECTIN_1"/>
    <property type="match status" value="1"/>
</dbReference>
<evidence type="ECO:0000256" key="2">
    <source>
        <dbReference type="ARBA" id="ARBA00023157"/>
    </source>
</evidence>
<sequence length="472" mass="54292">MCRADEKMSVQYSASTVTNMDIDNSKVGYKQLLGDGSKLRLSVYALRNNPFRAATVGLGLLCVLLLAGVIGQSVHNRKVQQDHQTNLKAMNTEREKLQENLKMVKSDKKISETDRNTLQQRYDQLIISRDRIQYNNNILTQKLSTLTVSQSQLQTSNAAATKELEQLKASNDQLQTNNNALTAAKDLLQKNFDTVLKRKNEAQANYESMTKDRDNIQNKFNNVTRTKEQLQMRYNDMIKKVEHLQDRYNFTTNEKNTIASSHQNLTISKETLQATYNLLVKECDELRTSYTSKVQEKNELESSCKNATVEKELLQMKNGNLTAERDELRAELEKLKKIASVSGRKCPTGWNRFEYSCYFTSIGKKNWTRSREYCQSKGADLAIIKSQEERRFINGLYSSDKEVWIGLTDEGVEGHWVWVDGTPLTTAYWDKGQPNSYSGRNQDCVEFWHRATGYGDWNDENCNIEQNFICEM</sequence>
<dbReference type="InterPro" id="IPR018378">
    <property type="entry name" value="C-type_lectin_CS"/>
</dbReference>
<dbReference type="EMBL" id="VHII01000001">
    <property type="protein sequence ID" value="KAF1395596.1"/>
    <property type="molecule type" value="Genomic_DNA"/>
</dbReference>
<organism evidence="6 7">
    <name type="scientific">Perca fluviatilis</name>
    <name type="common">European perch</name>
    <dbReference type="NCBI Taxonomy" id="8168"/>
    <lineage>
        <taxon>Eukaryota</taxon>
        <taxon>Metazoa</taxon>
        <taxon>Chordata</taxon>
        <taxon>Craniata</taxon>
        <taxon>Vertebrata</taxon>
        <taxon>Euteleostomi</taxon>
        <taxon>Actinopterygii</taxon>
        <taxon>Neopterygii</taxon>
        <taxon>Teleostei</taxon>
        <taxon>Neoteleostei</taxon>
        <taxon>Acanthomorphata</taxon>
        <taxon>Eupercaria</taxon>
        <taxon>Perciformes</taxon>
        <taxon>Percoidei</taxon>
        <taxon>Percidae</taxon>
        <taxon>Percinae</taxon>
        <taxon>Perca</taxon>
    </lineage>
</organism>
<dbReference type="Gene3D" id="3.10.100.10">
    <property type="entry name" value="Mannose-Binding Protein A, subunit A"/>
    <property type="match status" value="1"/>
</dbReference>
<keyword evidence="2" id="KW-1015">Disulfide bond</keyword>
<keyword evidence="1" id="KW-0430">Lectin</keyword>
<accession>A0A6A5FSF7</accession>
<gene>
    <name evidence="6" type="ORF">PFLUV_G00013190</name>
</gene>
<proteinExistence type="predicted"/>
<evidence type="ECO:0000259" key="5">
    <source>
        <dbReference type="PROSITE" id="PS50041"/>
    </source>
</evidence>
<evidence type="ECO:0000256" key="3">
    <source>
        <dbReference type="SAM" id="Coils"/>
    </source>
</evidence>
<evidence type="ECO:0000313" key="7">
    <source>
        <dbReference type="Proteomes" id="UP000465112"/>
    </source>
</evidence>
<feature type="coiled-coil region" evidence="3">
    <location>
        <begin position="297"/>
        <end position="338"/>
    </location>
</feature>
<evidence type="ECO:0000313" key="6">
    <source>
        <dbReference type="EMBL" id="KAF1395596.1"/>
    </source>
</evidence>
<dbReference type="SUPFAM" id="SSF56436">
    <property type="entry name" value="C-type lectin-like"/>
    <property type="match status" value="1"/>
</dbReference>
<keyword evidence="4" id="KW-0812">Transmembrane</keyword>
<dbReference type="InterPro" id="IPR033989">
    <property type="entry name" value="CD209-like_CTLD"/>
</dbReference>
<keyword evidence="4" id="KW-1133">Transmembrane helix</keyword>
<evidence type="ECO:0000256" key="1">
    <source>
        <dbReference type="ARBA" id="ARBA00022734"/>
    </source>
</evidence>
<comment type="caution">
    <text evidence="6">The sequence shown here is derived from an EMBL/GenBank/DDBJ whole genome shotgun (WGS) entry which is preliminary data.</text>
</comment>
<reference evidence="6 7" key="1">
    <citation type="submission" date="2019-06" db="EMBL/GenBank/DDBJ databases">
        <title>A chromosome-scale genome assembly of the European perch, Perca fluviatilis.</title>
        <authorList>
            <person name="Roques C."/>
            <person name="Zahm M."/>
            <person name="Cabau C."/>
            <person name="Klopp C."/>
            <person name="Bouchez O."/>
            <person name="Donnadieu C."/>
            <person name="Kuhl H."/>
            <person name="Gislard M."/>
            <person name="Guendouz S."/>
            <person name="Journot L."/>
            <person name="Haffray P."/>
            <person name="Bestin A."/>
            <person name="Morvezen R."/>
            <person name="Feron R."/>
            <person name="Wen M."/>
            <person name="Jouanno E."/>
            <person name="Herpin A."/>
            <person name="Schartl M."/>
            <person name="Postlethwait J."/>
            <person name="Schaerlinger B."/>
            <person name="Chardard D."/>
            <person name="Lecocq T."/>
            <person name="Poncet C."/>
            <person name="Jaffrelo L."/>
            <person name="Lampietro C."/>
            <person name="Guiguen Y."/>
        </authorList>
    </citation>
    <scope>NUCLEOTIDE SEQUENCE [LARGE SCALE GENOMIC DNA]</scope>
    <source>
        <tissue evidence="6">Blood</tissue>
    </source>
</reference>
<dbReference type="CDD" id="cd03590">
    <property type="entry name" value="CLECT_DC-SIGN_like"/>
    <property type="match status" value="1"/>
</dbReference>
<feature type="coiled-coil region" evidence="3">
    <location>
        <begin position="150"/>
        <end position="254"/>
    </location>
</feature>
<name>A0A6A5FSF7_PERFL</name>
<feature type="coiled-coil region" evidence="3">
    <location>
        <begin position="80"/>
        <end position="114"/>
    </location>
</feature>
<dbReference type="GO" id="GO:0030246">
    <property type="term" value="F:carbohydrate binding"/>
    <property type="evidence" value="ECO:0007669"/>
    <property type="project" value="UniProtKB-KW"/>
</dbReference>
<dbReference type="SMART" id="SM00034">
    <property type="entry name" value="CLECT"/>
    <property type="match status" value="1"/>
</dbReference>
<dbReference type="InterPro" id="IPR050111">
    <property type="entry name" value="C-type_lectin/snaclec_domain"/>
</dbReference>
<keyword evidence="3" id="KW-0175">Coiled coil</keyword>
<feature type="domain" description="C-type lectin" evidence="5">
    <location>
        <begin position="353"/>
        <end position="471"/>
    </location>
</feature>
<dbReference type="InterPro" id="IPR016187">
    <property type="entry name" value="CTDL_fold"/>
</dbReference>
<dbReference type="PANTHER" id="PTHR22803">
    <property type="entry name" value="MANNOSE, PHOSPHOLIPASE, LECTIN RECEPTOR RELATED"/>
    <property type="match status" value="1"/>
</dbReference>
<keyword evidence="7" id="KW-1185">Reference proteome</keyword>